<keyword evidence="4" id="KW-1185">Reference proteome</keyword>
<sequence>MADETAPQIPLHSAYAGGTPPETVRHWEARIRSAESIEAAQLQVGYLQLVQLRMIKLILVWALVVVPIIVAAVFLINHSLSGS</sequence>
<evidence type="ECO:0000256" key="2">
    <source>
        <dbReference type="SAM" id="Phobius"/>
    </source>
</evidence>
<feature type="region of interest" description="Disordered" evidence="1">
    <location>
        <begin position="1"/>
        <end position="21"/>
    </location>
</feature>
<accession>A0A918G260</accession>
<gene>
    <name evidence="3" type="ORF">GCM10010171_04410</name>
</gene>
<evidence type="ECO:0000256" key="1">
    <source>
        <dbReference type="SAM" id="MobiDB-lite"/>
    </source>
</evidence>
<dbReference type="EMBL" id="BMRB01000001">
    <property type="protein sequence ID" value="GGS15502.1"/>
    <property type="molecule type" value="Genomic_DNA"/>
</dbReference>
<keyword evidence="2" id="KW-0472">Membrane</keyword>
<dbReference type="RefSeq" id="WP_189208588.1">
    <property type="nucleotide sequence ID" value="NZ_BMRB01000001.1"/>
</dbReference>
<evidence type="ECO:0000313" key="4">
    <source>
        <dbReference type="Proteomes" id="UP000660680"/>
    </source>
</evidence>
<dbReference type="Proteomes" id="UP000660680">
    <property type="component" value="Unassembled WGS sequence"/>
</dbReference>
<keyword evidence="2" id="KW-0812">Transmembrane</keyword>
<reference evidence="3" key="1">
    <citation type="journal article" date="2014" name="Int. J. Syst. Evol. Microbiol.">
        <title>Complete genome sequence of Corynebacterium casei LMG S-19264T (=DSM 44701T), isolated from a smear-ripened cheese.</title>
        <authorList>
            <consortium name="US DOE Joint Genome Institute (JGI-PGF)"/>
            <person name="Walter F."/>
            <person name="Albersmeier A."/>
            <person name="Kalinowski J."/>
            <person name="Ruckert C."/>
        </authorList>
    </citation>
    <scope>NUCLEOTIDE SEQUENCE</scope>
    <source>
        <strain evidence="3">JCM 3276</strain>
    </source>
</reference>
<comment type="caution">
    <text evidence="3">The sequence shown here is derived from an EMBL/GenBank/DDBJ whole genome shotgun (WGS) entry which is preliminary data.</text>
</comment>
<name>A0A918G260_9PSEU</name>
<dbReference type="AlphaFoldDB" id="A0A918G260"/>
<proteinExistence type="predicted"/>
<keyword evidence="2" id="KW-1133">Transmembrane helix</keyword>
<reference evidence="3" key="2">
    <citation type="submission" date="2020-09" db="EMBL/GenBank/DDBJ databases">
        <authorList>
            <person name="Sun Q."/>
            <person name="Ohkuma M."/>
        </authorList>
    </citation>
    <scope>NUCLEOTIDE SEQUENCE</scope>
    <source>
        <strain evidence="3">JCM 3276</strain>
    </source>
</reference>
<evidence type="ECO:0000313" key="3">
    <source>
        <dbReference type="EMBL" id="GGS15502.1"/>
    </source>
</evidence>
<feature type="transmembrane region" description="Helical" evidence="2">
    <location>
        <begin position="57"/>
        <end position="76"/>
    </location>
</feature>
<organism evidence="3 4">
    <name type="scientific">Actinokineospora fastidiosa</name>
    <dbReference type="NCBI Taxonomy" id="1816"/>
    <lineage>
        <taxon>Bacteria</taxon>
        <taxon>Bacillati</taxon>
        <taxon>Actinomycetota</taxon>
        <taxon>Actinomycetes</taxon>
        <taxon>Pseudonocardiales</taxon>
        <taxon>Pseudonocardiaceae</taxon>
        <taxon>Actinokineospora</taxon>
    </lineage>
</organism>
<protein>
    <submittedName>
        <fullName evidence="3">Uncharacterized protein</fullName>
    </submittedName>
</protein>